<feature type="chain" id="PRO_5001852110" evidence="1">
    <location>
        <begin position="34"/>
        <end position="401"/>
    </location>
</feature>
<evidence type="ECO:0000256" key="1">
    <source>
        <dbReference type="SAM" id="SignalP"/>
    </source>
</evidence>
<organism evidence="2 3">
    <name type="scientific">Pseudomonas rhizosphaerae</name>
    <dbReference type="NCBI Taxonomy" id="216142"/>
    <lineage>
        <taxon>Bacteria</taxon>
        <taxon>Pseudomonadati</taxon>
        <taxon>Pseudomonadota</taxon>
        <taxon>Gammaproteobacteria</taxon>
        <taxon>Pseudomonadales</taxon>
        <taxon>Pseudomonadaceae</taxon>
        <taxon>Pseudomonas</taxon>
    </lineage>
</organism>
<reference evidence="2 3" key="1">
    <citation type="journal article" date="2015" name="J. Biotechnol.">
        <title>Complete genome sequence of Pseudomonas rhizosphaerae IH5T (=DSM 16299T), a phosphate-solubilizing rhizobacterium for bacterial biofertilizer.</title>
        <authorList>
            <person name="Kwak Y."/>
            <person name="Jung B.K."/>
            <person name="Shin J.H."/>
        </authorList>
    </citation>
    <scope>NUCLEOTIDE SEQUENCE [LARGE SCALE GENOMIC DNA]</scope>
    <source>
        <strain evidence="2">DSM 16299</strain>
    </source>
</reference>
<feature type="signal peptide" evidence="1">
    <location>
        <begin position="1"/>
        <end position="33"/>
    </location>
</feature>
<gene>
    <name evidence="2" type="ORF">LT40_03065</name>
</gene>
<dbReference type="HOGENOM" id="CLU_052340_0_0_6"/>
<accession>A0A089YQ02</accession>
<dbReference type="Proteomes" id="UP000029499">
    <property type="component" value="Chromosome"/>
</dbReference>
<dbReference type="OrthoDB" id="6764591at2"/>
<dbReference type="RefSeq" id="WP_043186331.1">
    <property type="nucleotide sequence ID" value="NZ_CP009533.1"/>
</dbReference>
<dbReference type="STRING" id="216142.LT40_03065"/>
<evidence type="ECO:0000313" key="3">
    <source>
        <dbReference type="Proteomes" id="UP000029499"/>
    </source>
</evidence>
<protein>
    <submittedName>
        <fullName evidence="2">Uncharacterized protein</fullName>
    </submittedName>
</protein>
<name>A0A089YQ02_9PSED</name>
<keyword evidence="1" id="KW-0732">Signal</keyword>
<keyword evidence="3" id="KW-1185">Reference proteome</keyword>
<dbReference type="EMBL" id="CP009533">
    <property type="protein sequence ID" value="AIS16432.1"/>
    <property type="molecule type" value="Genomic_DNA"/>
</dbReference>
<dbReference type="KEGG" id="prh:LT40_03065"/>
<sequence length="401" mass="43555">MNRLSNRPHAAAATLGKLALLVLPWFFTQAAQANETVITARIEGTQFINTTRRAQWCSQFASGGYCTNRDWGIDLPITYTKVVDVNSADDRNKVYVKLPARQAITLQNQDTGQTASMSIAFNHFSQRVSWRNETVLAAPRGGCGGLGGIGSAPGVWSQHLWYTLNETNPTPCYSSKSGNSMVENSQVSQIGVSIRPEFPAPASLNPGRWEGVIDYPVGPGRGFDFGNLTSASTDVIRFRVSFVVQPDIRVDFPDNGAELKLIPQGGWAATMNSSRAPERLYYDSPLRLWAASPLRVYLGCQLPNAADGRCNLRYTTTRADVPMDTQLTLPSTFTHNNQPVNRLSLRHGAARAKTIVPSGNITNAAGMLHFEVSGADAAKMLLNPGAKYSGTVTIIYDATIA</sequence>
<evidence type="ECO:0000313" key="2">
    <source>
        <dbReference type="EMBL" id="AIS16432.1"/>
    </source>
</evidence>
<proteinExistence type="predicted"/>
<dbReference type="AlphaFoldDB" id="A0A089YQ02"/>